<sequence>MKLSFTLSWLIGLASAQSWSYTTSCPSAPDPVTSVTVVTSTNTFGSTGIFTQTFITTYISDCSPTTSTIDGYTTYPI</sequence>
<gene>
    <name evidence="2" type="ORF">WICMUC_003949</name>
</gene>
<evidence type="ECO:0000256" key="1">
    <source>
        <dbReference type="SAM" id="SignalP"/>
    </source>
</evidence>
<feature type="chain" id="PRO_5040398186" description="Secreted protein" evidence="1">
    <location>
        <begin position="17"/>
        <end position="77"/>
    </location>
</feature>
<reference evidence="2" key="2">
    <citation type="submission" date="2021-01" db="EMBL/GenBank/DDBJ databases">
        <authorList>
            <person name="Schikora-Tamarit M.A."/>
        </authorList>
    </citation>
    <scope>NUCLEOTIDE SEQUENCE</scope>
    <source>
        <strain evidence="2">CBS6341</strain>
    </source>
</reference>
<feature type="signal peptide" evidence="1">
    <location>
        <begin position="1"/>
        <end position="16"/>
    </location>
</feature>
<evidence type="ECO:0000313" key="3">
    <source>
        <dbReference type="Proteomes" id="UP000769528"/>
    </source>
</evidence>
<accession>A0A9P8TC96</accession>
<protein>
    <recommendedName>
        <fullName evidence="4">Secreted protein</fullName>
    </recommendedName>
</protein>
<reference evidence="2" key="1">
    <citation type="journal article" date="2021" name="Open Biol.">
        <title>Shared evolutionary footprints suggest mitochondrial oxidative damage underlies multiple complex I losses in fungi.</title>
        <authorList>
            <person name="Schikora-Tamarit M.A."/>
            <person name="Marcet-Houben M."/>
            <person name="Nosek J."/>
            <person name="Gabaldon T."/>
        </authorList>
    </citation>
    <scope>NUCLEOTIDE SEQUENCE</scope>
    <source>
        <strain evidence="2">CBS6341</strain>
    </source>
</reference>
<name>A0A9P8TC96_9ASCO</name>
<keyword evidence="3" id="KW-1185">Reference proteome</keyword>
<evidence type="ECO:0008006" key="4">
    <source>
        <dbReference type="Google" id="ProtNLM"/>
    </source>
</evidence>
<organism evidence="2 3">
    <name type="scientific">Wickerhamomyces mucosus</name>
    <dbReference type="NCBI Taxonomy" id="1378264"/>
    <lineage>
        <taxon>Eukaryota</taxon>
        <taxon>Fungi</taxon>
        <taxon>Dikarya</taxon>
        <taxon>Ascomycota</taxon>
        <taxon>Saccharomycotina</taxon>
        <taxon>Saccharomycetes</taxon>
        <taxon>Phaffomycetales</taxon>
        <taxon>Wickerhamomycetaceae</taxon>
        <taxon>Wickerhamomyces</taxon>
    </lineage>
</organism>
<comment type="caution">
    <text evidence="2">The sequence shown here is derived from an EMBL/GenBank/DDBJ whole genome shotgun (WGS) entry which is preliminary data.</text>
</comment>
<keyword evidence="1" id="KW-0732">Signal</keyword>
<dbReference type="EMBL" id="JAEUBF010001066">
    <property type="protein sequence ID" value="KAH3672996.1"/>
    <property type="molecule type" value="Genomic_DNA"/>
</dbReference>
<dbReference type="Proteomes" id="UP000769528">
    <property type="component" value="Unassembled WGS sequence"/>
</dbReference>
<evidence type="ECO:0000313" key="2">
    <source>
        <dbReference type="EMBL" id="KAH3672996.1"/>
    </source>
</evidence>
<dbReference type="AlphaFoldDB" id="A0A9P8TC96"/>
<proteinExistence type="predicted"/>